<dbReference type="EMBL" id="JANBPG010000061">
    <property type="protein sequence ID" value="KAJ1900769.1"/>
    <property type="molecule type" value="Genomic_DNA"/>
</dbReference>
<evidence type="ECO:0000313" key="2">
    <source>
        <dbReference type="Proteomes" id="UP001150581"/>
    </source>
</evidence>
<dbReference type="Proteomes" id="UP001150581">
    <property type="component" value="Unassembled WGS sequence"/>
</dbReference>
<reference evidence="1" key="1">
    <citation type="submission" date="2022-07" db="EMBL/GenBank/DDBJ databases">
        <title>Phylogenomic reconstructions and comparative analyses of Kickxellomycotina fungi.</title>
        <authorList>
            <person name="Reynolds N.K."/>
            <person name="Stajich J.E."/>
            <person name="Barry K."/>
            <person name="Grigoriev I.V."/>
            <person name="Crous P."/>
            <person name="Smith M.E."/>
        </authorList>
    </citation>
    <scope>NUCLEOTIDE SEQUENCE</scope>
    <source>
        <strain evidence="1">Benny 63K</strain>
    </source>
</reference>
<sequence length="669" mass="70778">MIPSGALYTAPVVPIHSAMDHTPSSSSQPSSSIEESREFYTNSAVPGSLYPSFTNPFAASPALSLRAFSDNTNATMWRPHPLSGVASNAHDMFSTQTPVHGLSQPGSSSFGRGGMQRQSFDLCMLPITSQQQQHNFQLHATPTPTPTAATSAGAPALAPAAPLATAKVEEVASPVDASSPTSNNDNDAAAPVTAEAEIAATAGSNLSDIALLLSGAISIKPGTTGKPPYSYATLITFAILQNPRKQMTLSEIYSWVMGQYSYFETAGTGWKNSIRHNLSLNKTFVRIPRPVNEPGKGAYWTVDLAVLEETMHNRPKPPPHRYSLPHITLDGPEAGSRAGGMNSMGSSSLSAGAIPMGAGGGFQMGLSPQQQHNQFSGDQHGFSASRSLMMGMASRVGGDFDMMPRLSPASSSLAPGGAHTLRRASLQISPIHRYQPYSMAGIPPLPPPPHYNISSNHMQAHHPHMFNMISSFATPIMAPLQPPSSVRSHAASRTAHTIQPATIQPHLHGGISSSGFLGINNSVGTDPASQSATPLSADTASASSRSNTATNKQMEQLSLQSHLLVKPTPSLPEYLLAPHQNVANIVKQKQYQTASPESRSAGKLAESVATKTPTNTMVEKEHCEAENAGDDSQMARRQKAQDGEFGDISTYFTFGDASESKPNDPSDTN</sequence>
<name>A0ACC1ITR2_9FUNG</name>
<accession>A0ACC1ITR2</accession>
<proteinExistence type="predicted"/>
<gene>
    <name evidence="1" type="ORF">LPJ66_001251</name>
</gene>
<comment type="caution">
    <text evidence="1">The sequence shown here is derived from an EMBL/GenBank/DDBJ whole genome shotgun (WGS) entry which is preliminary data.</text>
</comment>
<organism evidence="1 2">
    <name type="scientific">Kickxella alabastrina</name>
    <dbReference type="NCBI Taxonomy" id="61397"/>
    <lineage>
        <taxon>Eukaryota</taxon>
        <taxon>Fungi</taxon>
        <taxon>Fungi incertae sedis</taxon>
        <taxon>Zoopagomycota</taxon>
        <taxon>Kickxellomycotina</taxon>
        <taxon>Kickxellomycetes</taxon>
        <taxon>Kickxellales</taxon>
        <taxon>Kickxellaceae</taxon>
        <taxon>Kickxella</taxon>
    </lineage>
</organism>
<evidence type="ECO:0000313" key="1">
    <source>
        <dbReference type="EMBL" id="KAJ1900769.1"/>
    </source>
</evidence>
<protein>
    <submittedName>
        <fullName evidence="1">Uncharacterized protein</fullName>
    </submittedName>
</protein>
<keyword evidence="2" id="KW-1185">Reference proteome</keyword>